<protein>
    <submittedName>
        <fullName evidence="2">Uncharacterized protein</fullName>
    </submittedName>
</protein>
<evidence type="ECO:0000313" key="2">
    <source>
        <dbReference type="EMBL" id="CAD9080816.1"/>
    </source>
</evidence>
<feature type="compositionally biased region" description="Basic and acidic residues" evidence="1">
    <location>
        <begin position="904"/>
        <end position="921"/>
    </location>
</feature>
<organism evidence="2">
    <name type="scientific">Percolomonas cosmopolitus</name>
    <dbReference type="NCBI Taxonomy" id="63605"/>
    <lineage>
        <taxon>Eukaryota</taxon>
        <taxon>Discoba</taxon>
        <taxon>Heterolobosea</taxon>
        <taxon>Tetramitia</taxon>
        <taxon>Eutetramitia</taxon>
        <taxon>Percolomonadidae</taxon>
        <taxon>Percolomonas</taxon>
    </lineage>
</organism>
<dbReference type="EMBL" id="HBGD01004884">
    <property type="protein sequence ID" value="CAD9080816.1"/>
    <property type="molecule type" value="Transcribed_RNA"/>
</dbReference>
<gene>
    <name evidence="2" type="ORF">PCOS0759_LOCUS4056</name>
</gene>
<reference evidence="2" key="1">
    <citation type="submission" date="2021-01" db="EMBL/GenBank/DDBJ databases">
        <authorList>
            <person name="Corre E."/>
            <person name="Pelletier E."/>
            <person name="Niang G."/>
            <person name="Scheremetjew M."/>
            <person name="Finn R."/>
            <person name="Kale V."/>
            <person name="Holt S."/>
            <person name="Cochrane G."/>
            <person name="Meng A."/>
            <person name="Brown T."/>
            <person name="Cohen L."/>
        </authorList>
    </citation>
    <scope>NUCLEOTIDE SEQUENCE</scope>
    <source>
        <strain evidence="2">WS</strain>
    </source>
</reference>
<proteinExistence type="predicted"/>
<feature type="region of interest" description="Disordered" evidence="1">
    <location>
        <begin position="14"/>
        <end position="33"/>
    </location>
</feature>
<name>A0A7S1KPD4_9EUKA</name>
<feature type="compositionally biased region" description="Basic and acidic residues" evidence="1">
    <location>
        <begin position="865"/>
        <end position="893"/>
    </location>
</feature>
<feature type="compositionally biased region" description="Basic and acidic residues" evidence="1">
    <location>
        <begin position="824"/>
        <end position="839"/>
    </location>
</feature>
<evidence type="ECO:0000256" key="1">
    <source>
        <dbReference type="SAM" id="MobiDB-lite"/>
    </source>
</evidence>
<sequence length="964" mass="110910">MSLSIQDLLLTTSTTTTTTTSTPSNPQIYSKYGSGDEGVEIDPDWSLKDISQKRQVLLAYCKKMNNGALLSRIQNLFRELDGLEYVRDSMHVDQYLKKREALLQKIHLFLTHQDQQRQKEEKKLNRSLGHLEWSQWRVFLVLKVSWRLLDWYWKNEGIVALRRDLTKNLPKDVKESASSHYGAITEYDIANFEKEDSVFRIGYVNSWRVHFMTFWARILTHLPSQQEGFDMKPHIAIVVVWLFLNCVGHISGVTLEALSQRFTYMVQQNYIQVFEEEYVSSVRKEGKQPEDFVSYLEIEADTKEADMTKMRRNWLQEICGCVKDENVDEQNTVSAPFSTEQMFLDACRIRDNLEELRNYNAYHSVQFLMEQLEARAPDGNFLNLPLEGERIKRRVSAVLKSFKSKSTSICNMHATRSFAHNNALRMHPPEVEIYARLIALCKTRIQSLIELLDKNGINLYKVMQETIGVPRSVEELQCAMEAFGGANVSAILKTTTGDRKERNKTIAVTQNVLPPQPLHKLTMPFFDQYPVFKKWSMDDDDEDVLSSYQCDTCSHTSESVFNYLTHMYEAHGENPHKFHSVSLRALGNRLDTLPQHLDSSLDVLPHDIPIVTEAISPEAYARGSTSETHSRMKDLRRTHTNLQMSLMLGVPFLKMKAFRDTSGSNTKKSVDTRRKFVQKTTHDQDFLSILFNLKNHMSFSKLAKHLDMHISQLKSRYYRLKREGLDKAEYVVKHKDVPKEKLIEWYERSFKQGIKVEDLIKLTEAQLARGGYKKEGHTKTKEELILPKKKVTKEDMTTKTSIIVENKTNEGKTARKSASSRATKTKDAKVEKKAAEQKATKGASTERAAKNKKKTERRLSTPKKSPADSTKRRGEKRSATQRKSDKQAKKNPEPKTATKQQTKKKTEPNKATKQRKPESKTATKKASASSVQKRGAGERNSNKRKRSVNNSNNSKQKVKKKKTG</sequence>
<accession>A0A7S1KPD4</accession>
<feature type="region of interest" description="Disordered" evidence="1">
    <location>
        <begin position="802"/>
        <end position="964"/>
    </location>
</feature>
<dbReference type="AlphaFoldDB" id="A0A7S1KPD4"/>